<organism evidence="1 2">
    <name type="scientific">Saliniradius amylolyticus</name>
    <dbReference type="NCBI Taxonomy" id="2183582"/>
    <lineage>
        <taxon>Bacteria</taxon>
        <taxon>Pseudomonadati</taxon>
        <taxon>Pseudomonadota</taxon>
        <taxon>Gammaproteobacteria</taxon>
        <taxon>Alteromonadales</taxon>
        <taxon>Alteromonadaceae</taxon>
        <taxon>Saliniradius</taxon>
    </lineage>
</organism>
<dbReference type="OrthoDB" id="2087570at2"/>
<sequence>MSNYYAQLNAENIVVGVSQLSGEVDNPALVPVPEYDSALVGQQYDPATGEFSPAPANEPEPIRVISIGSFRRRLSLTEKVAIEDSADSTVKVLEKDLMSSSFVDLDFPATVDGLAYLEQVGILATGRADELRADGTPDEQPKQ</sequence>
<reference evidence="1 2" key="1">
    <citation type="submission" date="2018-05" db="EMBL/GenBank/DDBJ databases">
        <title>Salinimonas sp. HMF8227 Genome sequencing and assembly.</title>
        <authorList>
            <person name="Kang H."/>
            <person name="Kang J."/>
            <person name="Cha I."/>
            <person name="Kim H."/>
            <person name="Joh K."/>
        </authorList>
    </citation>
    <scope>NUCLEOTIDE SEQUENCE [LARGE SCALE GENOMIC DNA]</scope>
    <source>
        <strain evidence="1 2">HMF8227</strain>
    </source>
</reference>
<proteinExistence type="predicted"/>
<dbReference type="AlphaFoldDB" id="A0A2S2E2R8"/>
<evidence type="ECO:0000313" key="1">
    <source>
        <dbReference type="EMBL" id="AWL11934.1"/>
    </source>
</evidence>
<evidence type="ECO:0000313" key="2">
    <source>
        <dbReference type="Proteomes" id="UP000245728"/>
    </source>
</evidence>
<accession>A0A2S2E2R8</accession>
<dbReference type="RefSeq" id="WP_109339547.1">
    <property type="nucleotide sequence ID" value="NZ_CP029347.1"/>
</dbReference>
<protein>
    <submittedName>
        <fullName evidence="1">Uncharacterized protein</fullName>
    </submittedName>
</protein>
<keyword evidence="2" id="KW-1185">Reference proteome</keyword>
<dbReference type="EMBL" id="CP029347">
    <property type="protein sequence ID" value="AWL11934.1"/>
    <property type="molecule type" value="Genomic_DNA"/>
</dbReference>
<gene>
    <name evidence="1" type="ORF">HMF8227_01459</name>
</gene>
<name>A0A2S2E2R8_9ALTE</name>
<dbReference type="Proteomes" id="UP000245728">
    <property type="component" value="Chromosome"/>
</dbReference>
<dbReference type="KEGG" id="salh:HMF8227_01459"/>